<comment type="caution">
    <text evidence="1">The sequence shown here is derived from an EMBL/GenBank/DDBJ whole genome shotgun (WGS) entry which is preliminary data.</text>
</comment>
<sequence length="229" mass="26024">MSSISAADRLSLMNENSDTVRVRRSRKFRLENLASSFPGLSSNKRGGSEQKVECGLYLRLLYSYLRAFVPIFVNTHQPSRSSLLHYNSSYDNSVVDQAEFIVNTLKHFWLIDNDFSPVPVNLCKSFGGSFPFRSVFVNLVVKYLNFSSVAFTEVSDQVEYSESPRWRVSGSSDGFKSRNAMSVTSGVDSIGCWNSWIQRPLYRFVLRTFLFLPCGDFYQECISGVLCLD</sequence>
<organism evidence="1 2">
    <name type="scientific">Camellia lanceoleosa</name>
    <dbReference type="NCBI Taxonomy" id="1840588"/>
    <lineage>
        <taxon>Eukaryota</taxon>
        <taxon>Viridiplantae</taxon>
        <taxon>Streptophyta</taxon>
        <taxon>Embryophyta</taxon>
        <taxon>Tracheophyta</taxon>
        <taxon>Spermatophyta</taxon>
        <taxon>Magnoliopsida</taxon>
        <taxon>eudicotyledons</taxon>
        <taxon>Gunneridae</taxon>
        <taxon>Pentapetalae</taxon>
        <taxon>asterids</taxon>
        <taxon>Ericales</taxon>
        <taxon>Theaceae</taxon>
        <taxon>Camellia</taxon>
    </lineage>
</organism>
<dbReference type="Proteomes" id="UP001060215">
    <property type="component" value="Chromosome 4"/>
</dbReference>
<accession>A0ACC0HM20</accession>
<dbReference type="EMBL" id="CM045761">
    <property type="protein sequence ID" value="KAI8013116.1"/>
    <property type="molecule type" value="Genomic_DNA"/>
</dbReference>
<evidence type="ECO:0000313" key="2">
    <source>
        <dbReference type="Proteomes" id="UP001060215"/>
    </source>
</evidence>
<name>A0ACC0HM20_9ERIC</name>
<protein>
    <submittedName>
        <fullName evidence="1">Uncharacterized protein</fullName>
    </submittedName>
</protein>
<proteinExistence type="predicted"/>
<reference evidence="1 2" key="1">
    <citation type="journal article" date="2022" name="Plant J.">
        <title>Chromosome-level genome of Camellia lanceoleosa provides a valuable resource for understanding genome evolution and self-incompatibility.</title>
        <authorList>
            <person name="Gong W."/>
            <person name="Xiao S."/>
            <person name="Wang L."/>
            <person name="Liao Z."/>
            <person name="Chang Y."/>
            <person name="Mo W."/>
            <person name="Hu G."/>
            <person name="Li W."/>
            <person name="Zhao G."/>
            <person name="Zhu H."/>
            <person name="Hu X."/>
            <person name="Ji K."/>
            <person name="Xiang X."/>
            <person name="Song Q."/>
            <person name="Yuan D."/>
            <person name="Jin S."/>
            <person name="Zhang L."/>
        </authorList>
    </citation>
    <scope>NUCLEOTIDE SEQUENCE [LARGE SCALE GENOMIC DNA]</scope>
    <source>
        <strain evidence="1">SQ_2022a</strain>
    </source>
</reference>
<gene>
    <name evidence="1" type="ORF">LOK49_LG05G02511</name>
</gene>
<evidence type="ECO:0000313" key="1">
    <source>
        <dbReference type="EMBL" id="KAI8013116.1"/>
    </source>
</evidence>
<keyword evidence="2" id="KW-1185">Reference proteome</keyword>